<feature type="domain" description="DUF11" evidence="2">
    <location>
        <begin position="2135"/>
        <end position="2253"/>
    </location>
</feature>
<dbReference type="InterPro" id="IPR047589">
    <property type="entry name" value="DUF11_rpt"/>
</dbReference>
<feature type="compositionally biased region" description="Polar residues" evidence="1">
    <location>
        <begin position="2488"/>
        <end position="2497"/>
    </location>
</feature>
<dbReference type="InterPro" id="IPR051172">
    <property type="entry name" value="Chlamydia_OmcB"/>
</dbReference>
<name>A0ABY8NL74_9GAMM</name>
<evidence type="ECO:0000256" key="1">
    <source>
        <dbReference type="SAM" id="MobiDB-lite"/>
    </source>
</evidence>
<dbReference type="InterPro" id="IPR025592">
    <property type="entry name" value="DUF4347"/>
</dbReference>
<evidence type="ECO:0000259" key="2">
    <source>
        <dbReference type="Pfam" id="PF01345"/>
    </source>
</evidence>
<feature type="compositionally biased region" description="Acidic residues" evidence="1">
    <location>
        <begin position="2507"/>
        <end position="2517"/>
    </location>
</feature>
<feature type="region of interest" description="Disordered" evidence="1">
    <location>
        <begin position="1128"/>
        <end position="1147"/>
    </location>
</feature>
<feature type="domain" description="DUF11" evidence="2">
    <location>
        <begin position="2800"/>
        <end position="2909"/>
    </location>
</feature>
<feature type="region of interest" description="Disordered" evidence="1">
    <location>
        <begin position="3147"/>
        <end position="3171"/>
    </location>
</feature>
<feature type="region of interest" description="Disordered" evidence="1">
    <location>
        <begin position="1959"/>
        <end position="1979"/>
    </location>
</feature>
<feature type="domain" description="DUF4347" evidence="3">
    <location>
        <begin position="97"/>
        <end position="288"/>
    </location>
</feature>
<dbReference type="Gene3D" id="2.60.40.1170">
    <property type="entry name" value="Mu homology domain, subdomain B"/>
    <property type="match status" value="3"/>
</dbReference>
<dbReference type="InterPro" id="IPR026466">
    <property type="entry name" value="Fim_isopep_form_D2_dom"/>
</dbReference>
<feature type="domain" description="DUF11" evidence="2">
    <location>
        <begin position="2537"/>
        <end position="2648"/>
    </location>
</feature>
<keyword evidence="5" id="KW-1185">Reference proteome</keyword>
<feature type="domain" description="DUF11" evidence="2">
    <location>
        <begin position="2394"/>
        <end position="2513"/>
    </location>
</feature>
<feature type="region of interest" description="Disordered" evidence="1">
    <location>
        <begin position="3016"/>
        <end position="3038"/>
    </location>
</feature>
<dbReference type="EMBL" id="CP118605">
    <property type="protein sequence ID" value="WGL18452.1"/>
    <property type="molecule type" value="Genomic_DNA"/>
</dbReference>
<feature type="region of interest" description="Disordered" evidence="1">
    <location>
        <begin position="2230"/>
        <end position="2255"/>
    </location>
</feature>
<dbReference type="Pfam" id="PF01345">
    <property type="entry name" value="DUF11"/>
    <property type="match status" value="12"/>
</dbReference>
<organism evidence="4 5">
    <name type="scientific">Microbulbifer bruguierae</name>
    <dbReference type="NCBI Taxonomy" id="3029061"/>
    <lineage>
        <taxon>Bacteria</taxon>
        <taxon>Pseudomonadati</taxon>
        <taxon>Pseudomonadota</taxon>
        <taxon>Gammaproteobacteria</taxon>
        <taxon>Cellvibrionales</taxon>
        <taxon>Microbulbiferaceae</taxon>
        <taxon>Microbulbifer</taxon>
    </lineage>
</organism>
<feature type="domain" description="DUF11" evidence="2">
    <location>
        <begin position="3181"/>
        <end position="3299"/>
    </location>
</feature>
<feature type="region of interest" description="Disordered" evidence="1">
    <location>
        <begin position="1801"/>
        <end position="1822"/>
    </location>
</feature>
<reference evidence="4 5" key="1">
    <citation type="submission" date="2023-02" db="EMBL/GenBank/DDBJ databases">
        <title>Description and genomic characterization of Microbulbifer bruguierae sp. nov., isolated from the sediment of mangrove plant Bruguiera sexangula.</title>
        <authorList>
            <person name="Long M."/>
        </authorList>
    </citation>
    <scope>NUCLEOTIDE SEQUENCE [LARGE SCALE GENOMIC DNA]</scope>
    <source>
        <strain evidence="4 5">H12</strain>
    </source>
</reference>
<dbReference type="RefSeq" id="WP_280322440.1">
    <property type="nucleotide sequence ID" value="NZ_CP118605.1"/>
</dbReference>
<feature type="domain" description="DUF11" evidence="2">
    <location>
        <begin position="2275"/>
        <end position="2385"/>
    </location>
</feature>
<feature type="region of interest" description="Disordered" evidence="1">
    <location>
        <begin position="472"/>
        <end position="491"/>
    </location>
</feature>
<dbReference type="NCBIfam" id="TIGR04226">
    <property type="entry name" value="RrgB_K2N_iso_D2"/>
    <property type="match status" value="2"/>
</dbReference>
<feature type="compositionally biased region" description="Low complexity" evidence="1">
    <location>
        <begin position="2242"/>
        <end position="2255"/>
    </location>
</feature>
<evidence type="ECO:0000313" key="4">
    <source>
        <dbReference type="EMBL" id="WGL18452.1"/>
    </source>
</evidence>
<feature type="domain" description="DUF11" evidence="2">
    <location>
        <begin position="1681"/>
        <end position="1808"/>
    </location>
</feature>
<feature type="region of interest" description="Disordered" evidence="1">
    <location>
        <begin position="2481"/>
        <end position="2520"/>
    </location>
</feature>
<dbReference type="Gene3D" id="2.60.40.740">
    <property type="match status" value="7"/>
</dbReference>
<dbReference type="Pfam" id="PF14252">
    <property type="entry name" value="DUF4347"/>
    <property type="match status" value="1"/>
</dbReference>
<feature type="region of interest" description="Disordered" evidence="1">
    <location>
        <begin position="2881"/>
        <end position="2910"/>
    </location>
</feature>
<dbReference type="NCBIfam" id="TIGR01451">
    <property type="entry name" value="B_ant_repeat"/>
    <property type="match status" value="11"/>
</dbReference>
<accession>A0ABY8NL74</accession>
<feature type="compositionally biased region" description="Basic and acidic residues" evidence="1">
    <location>
        <begin position="61"/>
        <end position="71"/>
    </location>
</feature>
<dbReference type="PANTHER" id="PTHR34819">
    <property type="entry name" value="LARGE CYSTEINE-RICH PERIPLASMIC PROTEIN OMCB"/>
    <property type="match status" value="1"/>
</dbReference>
<feature type="domain" description="DUF11" evidence="2">
    <location>
        <begin position="1054"/>
        <end position="1091"/>
    </location>
</feature>
<feature type="domain" description="DUF11" evidence="2">
    <location>
        <begin position="1373"/>
        <end position="1499"/>
    </location>
</feature>
<evidence type="ECO:0000259" key="3">
    <source>
        <dbReference type="Pfam" id="PF14252"/>
    </source>
</evidence>
<feature type="region of interest" description="Disordered" evidence="1">
    <location>
        <begin position="2761"/>
        <end position="2780"/>
    </location>
</feature>
<proteinExistence type="predicted"/>
<evidence type="ECO:0000313" key="5">
    <source>
        <dbReference type="Proteomes" id="UP001236500"/>
    </source>
</evidence>
<feature type="domain" description="DUF11" evidence="2">
    <location>
        <begin position="2657"/>
        <end position="2779"/>
    </location>
</feature>
<gene>
    <name evidence="4" type="ORF">PVT68_09170</name>
</gene>
<dbReference type="InterPro" id="IPR001434">
    <property type="entry name" value="OmcB-like_DUF11"/>
</dbReference>
<dbReference type="Proteomes" id="UP001236500">
    <property type="component" value="Chromosome"/>
</dbReference>
<feature type="domain" description="DUF11" evidence="2">
    <location>
        <begin position="2918"/>
        <end position="3039"/>
    </location>
</feature>
<protein>
    <submittedName>
        <fullName evidence="4">Isopeptide-forming domain-containing fimbrial protein</fullName>
    </submittedName>
</protein>
<feature type="domain" description="DUF11" evidence="2">
    <location>
        <begin position="3061"/>
        <end position="3174"/>
    </location>
</feature>
<feature type="region of interest" description="Disordered" evidence="1">
    <location>
        <begin position="45"/>
        <end position="88"/>
    </location>
</feature>
<dbReference type="PANTHER" id="PTHR34819:SF3">
    <property type="entry name" value="CELL SURFACE PROTEIN"/>
    <property type="match status" value="1"/>
</dbReference>
<feature type="compositionally biased region" description="Acidic residues" evidence="1">
    <location>
        <begin position="1961"/>
        <end position="1971"/>
    </location>
</feature>
<feature type="compositionally biased region" description="Polar residues" evidence="1">
    <location>
        <begin position="72"/>
        <end position="88"/>
    </location>
</feature>
<feature type="region of interest" description="Disordered" evidence="1">
    <location>
        <begin position="1490"/>
        <end position="1509"/>
    </location>
</feature>
<sequence>MELNEFSRSSLAKAINLHGRQLSSVRRALEKRVLLDATIAADASQSLSHGDSDNGPVDSDAGQHAKQDQSDKSATQYDGDKQTINGTVTDTNQRNELVVIDLQLDQAQALIDDLLQQASDVVQGEDSLQLTIGDRVVTLLTLDASDSLQTVTDFLQDASAQSGTTFDAVHLISHGGAGGIDVGGEQLSLDSLSSAGDAGSHTAQLQNWAASLSAGADILMYGCNTGYSLTGEHFIQQVADLTGADVAASDDPTGSALRGGDWDLEQQQGEVETDIVFSKLLQGTWEGLMVATPSATVDAPAEDFINESTDIGFSFENDGDTEGYGPFMDIVAGPGLELGSVSGLDGASVITYTYEDGQWVDSDGNVVEYHPYDFNQTGAIPLPPGEEGATWYAIQLPFGSFSPDQPSFDFNVSAILDEAAGALVGVPIPIWVRPGFAYGNDPLNNPDVDPPIIGNPIETEITPTVIDVDKVAQDGDGDNISIGDDGETVTGPSEPVVWQVTVDIANLSTIENLVVTEDVPNNFYYQTGSVTVTDAAGNTLVPAPAPNADYILTEPPAGANNDAQLIIEFLNPIQGTEDSNDIVITYRGYVPAFDADGNPIVINDGADDVVRNTASVTGDYQDQTVSDDDDAIIVAVATALQKDVAIIDPIGDTDYTPGDTVEYTLTLEISDYMQLADLVLTDSVGDGMEIDPDSFSFELFVNGDSFGPGAFGDGNVTVTENAGDGSTDISIDLSQELIDLGISADGSLDGDMFSDNDIDGTTTVVITYEGTIRENYLATGGPVNILDVINNQSTVTATDTTTGAEVDNEGDASLTIGTASSSKSVYAIDDSTDPDDLTDIAVGQTVTFAIDINLSTLDNNGLVITDYLPQPVFDAVAPTFTDTGEGTTIPGINEWGFGPDTDFDNWPDGYLDGINITTSADDGNNSITWNFDPIDQLESIGGHVQLLFTVQVQDQPFTDGLFLTNVAQVTVNGTDETLTLPPGNIQIEVVSPDVNVTKGVVSTGVDDGGVFDPEPPGPVDFADAGTDPVPGTPPWGVPVTSGDLDNLPIDSNLSDVDAGDTVRFAITLENTGGSDAFNLVISDTLPDGFEIPPDGLNLQVYTGDGTQIDFTGNPEDLFGGGITLVDPSADEGALNEGRDPDSGDTTDGSNIIIITYDLIATDAVQPGQEIENTAQLEQYGGVDEGNDYTEGNSNLNWQDDATVTVKENAVDKALLGTNIDGPNNANDEAVIGEVITYSLTLTIAEGVTPSASVVDTLDDGLVFLGVTSVTSSSGDIENGSDLPWGESDLNVSTNGQQVTFDLGDLDNINRDNAVDETITIEYEVLVANDVVNQSGDQLNNSAQFIWDSTDDGVDNPTVNDTDSAEEVTVIEPDLQVDKTLTNTPQPIDAGDTVEYTIVISHTGFSDTDAFDATFIDTLPPELTNVILVSAELDGASVFDLFEVNGNTVQTAPDQSFDLPQGSTLTLVVRADVVNDVVLGSVVNNTATVDWESIDGDDPNERTGEDGAGGALNDYETDDSFQFTVATVEAGKTIVSSSVEDEYNGLTEAVIGEEVTYQASFEVPEGVVINAQILDTLPAGMEFLSLDSITIGDDIVIQNGGFGDPTVVVNPDGTTSLDFGSATVENVGTDDVPDMITLVYTVRVTNVESNQAGTELINNAQFITDNGTSEASTTVTVIEPVLTIDKSANITNGDNGDDVSYTITITNPDDGSSTTANDISFSDPLPPELTNITFSAMLQTADSTTDVSGFFDIVAGELVLDPQAELDLDPGSVVTITVNGTLANTISGDTITNAADVDWTSLDGDDDNERTGEGGINDYTASDDVDITVNSPEIDKVLVSTSQNDDLNDDTEATIGEIVTFSVTLTLPEASLTGQLTDVYGPGLEFLDLVSVTASNPDAIDYNPDDIVVTDDPANNTVSVDFGTIVNTDTDNSTDETITFTFRARVADIPSNVDGTTLTDEATLDYDTDGDGTPDTSISDDATVDVVEPLLDLDKELLSDTPLTLGGIATYQITLQLDPDSGANAYNVTIEDALPPYLSAVENVQIDVAGGSPTIVDNSTANLLSLDISEIDPNTVITITVDARVTTDPSAVGQTTTNLVEGEYTSLDTPEGGDDSDIEREYEVDDEVTAEIGAVDLVVDKDDGGITAVPGGDIVYTIDYENAGNIDATGVVITESLPEYVTFDPAANPGWVLNGDTLTYDIGDLAAGETGSIELVVTVIDPLPTGVEETNNTVSIDGDESNGTDPTPDNNIDTDVTPLEAAPDYVIDKIENFEDPANPGDTISWTIEVTNEGNQDGTGVVVTDSLPDTSLFNNFTASDGGVIDLGAGTVTWEIGDMAVGDSYTFTLSAVVNESVPTDIPTQINSVVVEDDGTNGEDPTPDNNRDDEDFDIAYVDLAIDKDDAGVTVEPGDTLVYTLDYANNGTADATGVVITESLPEYATFDAGSSTAGWIDNGDGTFSFEVGDLAAGETGTVEFAVIIDDPIPSGVEETSNTTSITDDGDHGPDQNTEDNDDDEVTPIDGRPDYVIDKIELFDDPAAPGETISWDIVVTNEGNQDGTGVVVTDTLPTGDFFDAGFIASDGGIVDLDAGTVTWNIGDLAAGDSVTLTLTTTVNEDVPPVLLPTQVNSVEVTDDGTNGEDPTPENNRDDEEFDITLVDLAIAKDDGGITTTPGGSVTYTLQYANIGGFDAEDTVITETLPDNVTFDAANSDPRWVDQGDGTLTLDLGTVAAGENGSVTFTVIVDDPLPAGVEEILNETEIDYGGGNGPDQNLSNNTDDDTTPVIAQPDYVIDKIENFDDPAHPGDTIEWTIEVSNQGNQDGTGVVVTDTLPDTTLFSEFTASDGGVIDLAAGTVTWDIGDLAAGESLTFTLTAVVSDSVPTDIPTQTNTVVVDDDGSNGEDPTPDNNRDDEDLDITYVDLAIDKDDGGVDGDNPAEPGDTITYTLDYANNGTADATGVVITESLPDYVTFDPADNPGWVLDGDTLTFDIGTLAAGETGSVTLVVTVIDPLPAGVEGTSNSASIEDDGNVGPDQNLVDNKDDEVTPIDGRPDYVAEKTENFEDPVNPGDPVSWTIEVRNEGNQDGTGVVVTDSLPDTSLFTNFSASNGGVIDLAAGTVTWNIGDLAVGDSVTLSVSAVVSDSVPANVGPQTNTVVVDDDGSNGLDPTPDNNRDDETLEIEFVDLFVDKDHGDAEPGPTDTLVYTLSYGNLGTAEANGVVITETLPPNTSFDAANSSSGWVQNGDTFTFDVGTLAAGETGSVTFAVTIDYPLDATVQQIDNTAVITDDGGHGPDQDLENNRDDDVTDLFNPGPNVDNITLSRLYPEYIYPPREWERQAPEMHGRLISRETQDVTANLQGGRNGNHFDPAFGTTDGHRYPNDWSQVFRNDLSIETGAAGSSGEPSSPLEMDGDFGRYRANSLFGDFERPAASPELPSSPDMAPVPEPLPAPLQEEPVNLIMERHPMQQQLDDIARELSEARVSPLLAALAALTAEETGTVTRK</sequence>